<feature type="transmembrane region" description="Helical" evidence="1">
    <location>
        <begin position="13"/>
        <end position="36"/>
    </location>
</feature>
<keyword evidence="1" id="KW-0812">Transmembrane</keyword>
<reference evidence="2" key="1">
    <citation type="submission" date="2022-10" db="EMBL/GenBank/DDBJ databases">
        <title>Genome sequences of endogenous nimaviruses in decapod crustaceans.</title>
        <authorList>
            <person name="Kawato S."/>
            <person name="Nozaki R."/>
            <person name="Kondo H."/>
            <person name="Hirono I."/>
        </authorList>
    </citation>
    <scope>NUCLEOTIDE SEQUENCE</scope>
    <source>
        <strain evidence="2">Tokushima2020</strain>
    </source>
</reference>
<protein>
    <submittedName>
        <fullName evidence="2">Uncharacterized protein</fullName>
    </submittedName>
</protein>
<dbReference type="EMBL" id="LC738878">
    <property type="protein sequence ID" value="BDT62836.1"/>
    <property type="molecule type" value="Genomic_DNA"/>
</dbReference>
<organism evidence="2">
    <name type="scientific">Metapenaeus joyneri majanivirus</name>
    <dbReference type="NCBI Taxonomy" id="2984280"/>
    <lineage>
        <taxon>Viruses</taxon>
        <taxon>Viruses incertae sedis</taxon>
        <taxon>Naldaviricetes</taxon>
        <taxon>Nimaviridae</taxon>
    </lineage>
</organism>
<accession>A0A9C7C6L1</accession>
<proteinExistence type="predicted"/>
<keyword evidence="1" id="KW-1133">Transmembrane helix</keyword>
<evidence type="ECO:0000313" key="2">
    <source>
        <dbReference type="EMBL" id="BDT62836.1"/>
    </source>
</evidence>
<name>A0A9C7C6L1_9VIRU</name>
<evidence type="ECO:0000256" key="1">
    <source>
        <dbReference type="SAM" id="Phobius"/>
    </source>
</evidence>
<sequence>MELVGSSIFCPKLIALLIFLFIFMFLISFFVSSIVVSKAISGTQLMKSIFNSESIKRKVDRLNKTVVHMIQKHIIEKDNLHFMVLETENGLDSFKPSLRKIYTKFNSYIEIAVENHSNLNVIIEQNRQLIKDRLEFNNNNIASIFPANLIDRLSIYKKRNLTMHKHPDRKNTNVYKLTLGFVWHKTENNSASGWEIEIFSNQSLFTDNDNELKSQTPDMHPQIYMANKIINFSSLASTPNPEYMENEVELYIHQHNNKNNNNIKLNDIKVCILLKKKNEA</sequence>
<keyword evidence="1" id="KW-0472">Membrane</keyword>